<evidence type="ECO:0000313" key="3">
    <source>
        <dbReference type="Proteomes" id="UP000236884"/>
    </source>
</evidence>
<dbReference type="InterPro" id="IPR050483">
    <property type="entry name" value="CoA-transferase_III_domain"/>
</dbReference>
<evidence type="ECO:0000256" key="1">
    <source>
        <dbReference type="ARBA" id="ARBA00022679"/>
    </source>
</evidence>
<keyword evidence="3" id="KW-1185">Reference proteome</keyword>
<accession>A0A0S3PS72</accession>
<dbReference type="InterPro" id="IPR044855">
    <property type="entry name" value="CoA-Trfase_III_dom3_sf"/>
</dbReference>
<dbReference type="SUPFAM" id="SSF89796">
    <property type="entry name" value="CoA-transferase family III (CaiB/BaiF)"/>
    <property type="match status" value="1"/>
</dbReference>
<dbReference type="Pfam" id="PF02515">
    <property type="entry name" value="CoA_transf_3"/>
    <property type="match status" value="1"/>
</dbReference>
<name>A0A0S3PS72_9BRAD</name>
<protein>
    <submittedName>
        <fullName evidence="2">Formyl-coenzyme A transferase</fullName>
        <ecNumber evidence="2">2.8.3.16</ecNumber>
    </submittedName>
</protein>
<reference evidence="2 3" key="1">
    <citation type="submission" date="2015-08" db="EMBL/GenBank/DDBJ databases">
        <title>Investigation of the bacterial diversity of lava forest soil.</title>
        <authorList>
            <person name="Lee J.S."/>
        </authorList>
    </citation>
    <scope>NUCLEOTIDE SEQUENCE [LARGE SCALE GENOMIC DNA]</scope>
    <source>
        <strain evidence="2 3">GJW-30</strain>
    </source>
</reference>
<organism evidence="2 3">
    <name type="scientific">Variibacter gotjawalensis</name>
    <dbReference type="NCBI Taxonomy" id="1333996"/>
    <lineage>
        <taxon>Bacteria</taxon>
        <taxon>Pseudomonadati</taxon>
        <taxon>Pseudomonadota</taxon>
        <taxon>Alphaproteobacteria</taxon>
        <taxon>Hyphomicrobiales</taxon>
        <taxon>Nitrobacteraceae</taxon>
        <taxon>Variibacter</taxon>
    </lineage>
</organism>
<dbReference type="Gene3D" id="3.30.1540.10">
    <property type="entry name" value="formyl-coa transferase, domain 3"/>
    <property type="match status" value="1"/>
</dbReference>
<dbReference type="GO" id="GO:0033608">
    <property type="term" value="F:formyl-CoA transferase activity"/>
    <property type="evidence" value="ECO:0007669"/>
    <property type="project" value="UniProtKB-EC"/>
</dbReference>
<dbReference type="AlphaFoldDB" id="A0A0S3PS72"/>
<dbReference type="InterPro" id="IPR023606">
    <property type="entry name" value="CoA-Trfase_III_dom_1_sf"/>
</dbReference>
<gene>
    <name evidence="2" type="primary">frc_6</name>
    <name evidence="2" type="ORF">GJW-30_1_01335</name>
</gene>
<dbReference type="Gene3D" id="3.40.50.10540">
    <property type="entry name" value="Crotonobetainyl-coa:carnitine coa-transferase, domain 1"/>
    <property type="match status" value="1"/>
</dbReference>
<keyword evidence="1 2" id="KW-0808">Transferase</keyword>
<dbReference type="Proteomes" id="UP000236884">
    <property type="component" value="Chromosome"/>
</dbReference>
<sequence length="404" mass="43735">MTGTSNAAKATGPLAGVKILDLTHVLLGPLGTMICGDFGADIIKVESAEGDTLRATGIMRNPGMGAAFLQANRNKRSIVIDLKKPEGAAILRELIKDADIFVHSMRAAAVRRLGFSYDDVKAINPRLIYCAAIGFGTKGPHADRPAYDDIIQGEAGVIGAELALTGAPRFASSLIADKTVGLTVAYALMAALYAREKSGKGQAIEIPMFETMVQFSMMEHLAGMVFEPSQGPVGHMRIRGRRAFATRDGHVCILAYTDRHWRALFPVFGHPEFVADPRYVNAVERQKRMGELYDMIEKNVAQMSTEDCLAVMTKADIPCGKVNRIEDLIEEPHAKAVGLFQDIDHPSEGRIRNVRPAVEFSDTPAQLRTPAPRLGEHTRDVLREAGYADADVESLIAAGVVKAG</sequence>
<dbReference type="KEGG" id="vgo:GJW-30_1_01335"/>
<dbReference type="PANTHER" id="PTHR48207">
    <property type="entry name" value="SUCCINATE--HYDROXYMETHYLGLUTARATE COA-TRANSFERASE"/>
    <property type="match status" value="1"/>
</dbReference>
<dbReference type="PANTHER" id="PTHR48207:SF4">
    <property type="entry name" value="BLL6097 PROTEIN"/>
    <property type="match status" value="1"/>
</dbReference>
<proteinExistence type="predicted"/>
<dbReference type="InterPro" id="IPR003673">
    <property type="entry name" value="CoA-Trfase_fam_III"/>
</dbReference>
<dbReference type="RefSeq" id="WP_157746701.1">
    <property type="nucleotide sequence ID" value="NZ_AP014946.1"/>
</dbReference>
<evidence type="ECO:0000313" key="2">
    <source>
        <dbReference type="EMBL" id="BAT58808.1"/>
    </source>
</evidence>
<dbReference type="EC" id="2.8.3.16" evidence="2"/>
<dbReference type="EMBL" id="AP014946">
    <property type="protein sequence ID" value="BAT58808.1"/>
    <property type="molecule type" value="Genomic_DNA"/>
</dbReference>